<dbReference type="PANTHER" id="PTHR10010:SF46">
    <property type="entry name" value="SODIUM-DEPENDENT PHOSPHATE TRANSPORT PROTEIN 2B"/>
    <property type="match status" value="1"/>
</dbReference>
<proteinExistence type="predicted"/>
<comment type="caution">
    <text evidence="7">The sequence shown here is derived from an EMBL/GenBank/DDBJ whole genome shotgun (WGS) entry which is preliminary data.</text>
</comment>
<evidence type="ECO:0000256" key="2">
    <source>
        <dbReference type="ARBA" id="ARBA00022475"/>
    </source>
</evidence>
<feature type="transmembrane region" description="Helical" evidence="6">
    <location>
        <begin position="47"/>
        <end position="73"/>
    </location>
</feature>
<evidence type="ECO:0000313" key="8">
    <source>
        <dbReference type="Proteomes" id="UP000244338"/>
    </source>
</evidence>
<evidence type="ECO:0000256" key="5">
    <source>
        <dbReference type="ARBA" id="ARBA00023136"/>
    </source>
</evidence>
<dbReference type="AlphaFoldDB" id="A0A2R6Y1C8"/>
<evidence type="ECO:0000256" key="4">
    <source>
        <dbReference type="ARBA" id="ARBA00022989"/>
    </source>
</evidence>
<evidence type="ECO:0000256" key="3">
    <source>
        <dbReference type="ARBA" id="ARBA00022692"/>
    </source>
</evidence>
<protein>
    <submittedName>
        <fullName evidence="7">Sodium-dependent phosphate transporter</fullName>
    </submittedName>
</protein>
<evidence type="ECO:0000256" key="1">
    <source>
        <dbReference type="ARBA" id="ARBA00004651"/>
    </source>
</evidence>
<dbReference type="InterPro" id="IPR003841">
    <property type="entry name" value="Na/Pi_transpt"/>
</dbReference>
<name>A0A2R6Y1C8_9BACL</name>
<feature type="transmembrane region" description="Helical" evidence="6">
    <location>
        <begin position="207"/>
        <end position="227"/>
    </location>
</feature>
<comment type="subcellular location">
    <subcellularLocation>
        <location evidence="1">Cell membrane</location>
        <topology evidence="1">Multi-pass membrane protein</topology>
    </subcellularLocation>
</comment>
<dbReference type="Pfam" id="PF02690">
    <property type="entry name" value="Na_Pi_cotrans"/>
    <property type="match status" value="2"/>
</dbReference>
<dbReference type="Proteomes" id="UP000244338">
    <property type="component" value="Unassembled WGS sequence"/>
</dbReference>
<organism evidence="7 8">
    <name type="scientific">Candidatus Carbonibacillus altaicus</name>
    <dbReference type="NCBI Taxonomy" id="2163959"/>
    <lineage>
        <taxon>Bacteria</taxon>
        <taxon>Bacillati</taxon>
        <taxon>Bacillota</taxon>
        <taxon>Bacilli</taxon>
        <taxon>Bacillales</taxon>
        <taxon>Candidatus Carbonibacillus</taxon>
    </lineage>
</organism>
<dbReference type="PANTHER" id="PTHR10010">
    <property type="entry name" value="SOLUTE CARRIER FAMILY 34 SODIUM PHOSPHATE , MEMBER 2-RELATED"/>
    <property type="match status" value="1"/>
</dbReference>
<keyword evidence="2" id="KW-1003">Cell membrane</keyword>
<dbReference type="GO" id="GO:0005886">
    <property type="term" value="C:plasma membrane"/>
    <property type="evidence" value="ECO:0007669"/>
    <property type="project" value="UniProtKB-SubCell"/>
</dbReference>
<sequence>MMLLTFFSLLIGLTLFFGGLIWMRRGLTALAGEKAQVLLKKATDQTWQGFLIGLFLSAILGSSSVVTILIVALVQSGWMSFERSIALIIGANVGTTLTLYLFSLPLEKLYTYILTISWLLYIWGKPKVKYIAQSAGGLTLAQMALHIIASGARQTTDLLTLLPGYQPNTASALPHLIFGAVLAALIQSSTASVLLSGAWLAQGVWTGSSAVAFIIGANIGTCFDTLLAGLSGAREGKRVAFAHLGINVLSAFVVYPFIPAFSQWVATYSPTSWLFMANAQLAYNVISAALFLPWTGLYAKMIQFFLR</sequence>
<feature type="transmembrane region" description="Helical" evidence="6">
    <location>
        <begin position="176"/>
        <end position="201"/>
    </location>
</feature>
<keyword evidence="5 6" id="KW-0472">Membrane</keyword>
<dbReference type="GO" id="GO:0005436">
    <property type="term" value="F:sodium:phosphate symporter activity"/>
    <property type="evidence" value="ECO:0007669"/>
    <property type="project" value="InterPro"/>
</dbReference>
<reference evidence="8" key="1">
    <citation type="journal article" date="2018" name="Sci. Rep.">
        <title>Lignite coal burning seam in the remote Altai Mountains harbors a hydrogen-driven thermophilic microbial community.</title>
        <authorList>
            <person name="Kadnikov V.V."/>
            <person name="Mardanov A.V."/>
            <person name="Ivasenko D.A."/>
            <person name="Antsiferov D.V."/>
            <person name="Beletsky A.V."/>
            <person name="Karnachuk O.V."/>
            <person name="Ravin N.V."/>
        </authorList>
    </citation>
    <scope>NUCLEOTIDE SEQUENCE [LARGE SCALE GENOMIC DNA]</scope>
</reference>
<dbReference type="NCBIfam" id="NF037997">
    <property type="entry name" value="Na_Pi_symport"/>
    <property type="match status" value="1"/>
</dbReference>
<keyword evidence="3 6" id="KW-0812">Transmembrane</keyword>
<feature type="transmembrane region" description="Helical" evidence="6">
    <location>
        <begin position="85"/>
        <end position="103"/>
    </location>
</feature>
<evidence type="ECO:0000313" key="7">
    <source>
        <dbReference type="EMBL" id="PTQ56442.1"/>
    </source>
</evidence>
<feature type="transmembrane region" description="Helical" evidence="6">
    <location>
        <begin position="239"/>
        <end position="261"/>
    </location>
</feature>
<dbReference type="EMBL" id="PEBX01000028">
    <property type="protein sequence ID" value="PTQ56442.1"/>
    <property type="molecule type" value="Genomic_DNA"/>
</dbReference>
<feature type="transmembrane region" description="Helical" evidence="6">
    <location>
        <begin position="281"/>
        <end position="299"/>
    </location>
</feature>
<gene>
    <name evidence="7" type="ORF">BSOLF_0210</name>
</gene>
<dbReference type="GO" id="GO:0044341">
    <property type="term" value="P:sodium-dependent phosphate transport"/>
    <property type="evidence" value="ECO:0007669"/>
    <property type="project" value="InterPro"/>
</dbReference>
<evidence type="ECO:0000256" key="6">
    <source>
        <dbReference type="SAM" id="Phobius"/>
    </source>
</evidence>
<accession>A0A2R6Y1C8</accession>
<keyword evidence="4 6" id="KW-1133">Transmembrane helix</keyword>